<dbReference type="EMBL" id="JADIKF010000035">
    <property type="protein sequence ID" value="MBM7128737.1"/>
    <property type="molecule type" value="Genomic_DNA"/>
</dbReference>
<evidence type="ECO:0000313" key="2">
    <source>
        <dbReference type="Proteomes" id="UP001430193"/>
    </source>
</evidence>
<dbReference type="Proteomes" id="UP001430193">
    <property type="component" value="Unassembled WGS sequence"/>
</dbReference>
<sequence length="85" mass="9684">MAQRGTITYTHVAGNKAPGNTQYYLATTTDIIRFYLFDEPSSEGMTPFSFIDQLDRTRLLPAGDKATAKEWAKRFGLKSWTYVRV</sequence>
<keyword evidence="2" id="KW-1185">Reference proteome</keyword>
<protein>
    <submittedName>
        <fullName evidence="1">Uncharacterized protein</fullName>
    </submittedName>
</protein>
<accession>A0ABS2KC27</accession>
<organism evidence="1 2">
    <name type="scientific">Dyella mobilis</name>
    <dbReference type="NCBI Taxonomy" id="1849582"/>
    <lineage>
        <taxon>Bacteria</taxon>
        <taxon>Pseudomonadati</taxon>
        <taxon>Pseudomonadota</taxon>
        <taxon>Gammaproteobacteria</taxon>
        <taxon>Lysobacterales</taxon>
        <taxon>Rhodanobacteraceae</taxon>
        <taxon>Dyella</taxon>
    </lineage>
</organism>
<name>A0ABS2KC27_9GAMM</name>
<reference evidence="1" key="1">
    <citation type="submission" date="2020-10" db="EMBL/GenBank/DDBJ databases">
        <title>Phylogeny of dyella-like bacteria.</title>
        <authorList>
            <person name="Fu J."/>
        </authorList>
    </citation>
    <scope>NUCLEOTIDE SEQUENCE</scope>
    <source>
        <strain evidence="1">DHON07</strain>
    </source>
</reference>
<dbReference type="RefSeq" id="WP_204630356.1">
    <property type="nucleotide sequence ID" value="NZ_BSOC01000006.1"/>
</dbReference>
<gene>
    <name evidence="1" type="ORF">ISS99_04300</name>
</gene>
<comment type="caution">
    <text evidence="1">The sequence shown here is derived from an EMBL/GenBank/DDBJ whole genome shotgun (WGS) entry which is preliminary data.</text>
</comment>
<proteinExistence type="predicted"/>
<evidence type="ECO:0000313" key="1">
    <source>
        <dbReference type="EMBL" id="MBM7128737.1"/>
    </source>
</evidence>